<dbReference type="RefSeq" id="WP_134256237.1">
    <property type="nucleotide sequence ID" value="NZ_SNSG01000013.1"/>
</dbReference>
<protein>
    <recommendedName>
        <fullName evidence="3">Intracellular multiplication protein IcmB</fullName>
    </recommendedName>
</protein>
<reference evidence="1 2" key="1">
    <citation type="submission" date="2019-03" db="EMBL/GenBank/DDBJ databases">
        <title>Burkholderia cepacia outbreak.</title>
        <authorList>
            <person name="Farzana R."/>
            <person name="Walsh T.R."/>
        </authorList>
    </citation>
    <scope>NUCLEOTIDE SEQUENCE [LARGE SCALE GENOMIC DNA]</scope>
    <source>
        <strain evidence="2">d13</strain>
    </source>
</reference>
<dbReference type="Gene3D" id="3.40.50.300">
    <property type="entry name" value="P-loop containing nucleotide triphosphate hydrolases"/>
    <property type="match status" value="1"/>
</dbReference>
<name>A0AAX2RMP5_BURCE</name>
<evidence type="ECO:0000313" key="2">
    <source>
        <dbReference type="Proteomes" id="UP000298234"/>
    </source>
</evidence>
<comment type="caution">
    <text evidence="1">The sequence shown here is derived from an EMBL/GenBank/DDBJ whole genome shotgun (WGS) entry which is preliminary data.</text>
</comment>
<gene>
    <name evidence="1" type="ORF">E3D37_16075</name>
</gene>
<dbReference type="SUPFAM" id="SSF52540">
    <property type="entry name" value="P-loop containing nucleoside triphosphate hydrolases"/>
    <property type="match status" value="1"/>
</dbReference>
<accession>A0AAX2RMP5</accession>
<evidence type="ECO:0000313" key="1">
    <source>
        <dbReference type="EMBL" id="TEU47521.1"/>
    </source>
</evidence>
<evidence type="ECO:0008006" key="3">
    <source>
        <dbReference type="Google" id="ProtNLM"/>
    </source>
</evidence>
<dbReference type="InterPro" id="IPR027417">
    <property type="entry name" value="P-loop_NTPase"/>
</dbReference>
<dbReference type="EMBL" id="SNSQ01000016">
    <property type="protein sequence ID" value="TEU47521.1"/>
    <property type="molecule type" value="Genomic_DNA"/>
</dbReference>
<proteinExistence type="predicted"/>
<sequence length="994" mass="111242">MFQTSDYLIGKIKSQLLKEDVSAYSTLNTYYDEHTFLLDDGGLMTLLQYHGSTALAGSEEGVRQRGAVYSKIKQAFSTGEHRWQIVFENDPEGAKEDLARAYAPIRSNAAKIGLDVDDLIDAQEEFLGQMVHRERCYWAIYTRPATLSKELRKQIQKRRAEAQKETFVPLAMAQNPTKAIEELARTHLALIASIVQDLPRVGFHLEKLTIADAMRAMRLSVDGRLMSENWAPRLAGATPDLKNFRAAPSIFGDQSHFMPPPLAYQLSPSKVELVEHEDFSSQRLIKVGRRYVSNMAMHLGPEDPASFLFLLRRTINLPWRVSFDVSPHGLQQLGLRGMLVKLAGFLKANRPMKLAMDEIQARADQGDPDCAFRVSACTWADDPEALVTNHGTLMRAFSEWGHTEMTDWLGDEAEAWLSTIPGFGNAKAGVTHAVNLSDLIELLPFARPTSPWKRPMFMMRSGDCKLLNFNTGTSEQKSWDDIVFAAMGSGKSAFVNSYALWLAMSQGGVDLPLMLIADIGPSSRGTIQTLKDRLPEHLKHKVAYYQLENSEENTINAFDLTPGLREPNTMQKDMLVYLLLIVMTPAGQEADRNVEELAKVLIDVAYAQCAAPATAKPYSANVEQLVDLALEKIQFERGGRRHTWYEIGDLLFRNGYVHECTLAYRYAVPVLSDMINAMKDARVQDLFNRDDGVAKVNDGSETLLTSAMRGISAASADLRLLDGPTRLDIGDTRVLAVNLDLLAKGDARRAALMYVLTRDLLARRAYVTEQTVKMVMPEYRDWAQRLYEMNRRELKVFIYDEFHRTKGITALRKLIKMDVREGRKWKIKTVLLSQMMEDFDEELVDLAANIFILGTDDAAQAAALVKKFGLSEAAHDALINSVTGPTARGAPMLGIFKVKEGSGGKYVQVLYNSLCAQILWSLTTDPDEDSLKTALEKRVGTKEANRLLSRYYRGGAKDAVQQRRLASTSRIDNSIEQMAVEMVQAAQRERGLAA</sequence>
<dbReference type="AlphaFoldDB" id="A0AAX2RMP5"/>
<dbReference type="Proteomes" id="UP000298234">
    <property type="component" value="Unassembled WGS sequence"/>
</dbReference>
<organism evidence="1 2">
    <name type="scientific">Burkholderia cepacia</name>
    <name type="common">Pseudomonas cepacia</name>
    <dbReference type="NCBI Taxonomy" id="292"/>
    <lineage>
        <taxon>Bacteria</taxon>
        <taxon>Pseudomonadati</taxon>
        <taxon>Pseudomonadota</taxon>
        <taxon>Betaproteobacteria</taxon>
        <taxon>Burkholderiales</taxon>
        <taxon>Burkholderiaceae</taxon>
        <taxon>Burkholderia</taxon>
        <taxon>Burkholderia cepacia complex</taxon>
    </lineage>
</organism>